<feature type="binding site" evidence="9">
    <location>
        <position position="28"/>
    </location>
    <ligand>
        <name>substrate</name>
    </ligand>
</feature>
<keyword evidence="13" id="KW-1185">Reference proteome</keyword>
<evidence type="ECO:0000256" key="1">
    <source>
        <dbReference type="ARBA" id="ARBA00005196"/>
    </source>
</evidence>
<keyword evidence="4 9" id="KW-0963">Cytoplasm</keyword>
<dbReference type="GO" id="GO:0005829">
    <property type="term" value="C:cytosol"/>
    <property type="evidence" value="ECO:0007669"/>
    <property type="project" value="TreeGrafter"/>
</dbReference>
<evidence type="ECO:0000256" key="8">
    <source>
        <dbReference type="ARBA" id="ARBA00051712"/>
    </source>
</evidence>
<proteinExistence type="inferred from homology"/>
<gene>
    <name evidence="9" type="primary">dapF</name>
    <name evidence="12" type="ORF">SAMN04488073_2500</name>
</gene>
<dbReference type="SUPFAM" id="SSF54506">
    <property type="entry name" value="Diaminopimelate epimerase-like"/>
    <property type="match status" value="1"/>
</dbReference>
<dbReference type="FunFam" id="3.10.310.10:FF:000001">
    <property type="entry name" value="Diaminopimelate epimerase"/>
    <property type="match status" value="1"/>
</dbReference>
<comment type="function">
    <text evidence="9">Catalyzes the stereoinversion of LL-2,6-diaminopimelate (L,L-DAP) to meso-diaminopimelate (meso-DAP), a precursor of L-lysine and an essential component of the bacterial peptidoglycan.</text>
</comment>
<feature type="site" description="Could be important to modulate the pK values of the two catalytic cysteine residues" evidence="9">
    <location>
        <position position="225"/>
    </location>
</feature>
<feature type="site" description="Could be important to modulate the pK values of the two catalytic cysteine residues" evidence="9">
    <location>
        <position position="176"/>
    </location>
</feature>
<feature type="binding site" evidence="9">
    <location>
        <position position="174"/>
    </location>
    <ligand>
        <name>substrate</name>
    </ligand>
</feature>
<dbReference type="UniPathway" id="UPA00034">
    <property type="reaction ID" value="UER00025"/>
</dbReference>
<organism evidence="12 13">
    <name type="scientific">Marinobacter gudaonensis</name>
    <dbReference type="NCBI Taxonomy" id="375760"/>
    <lineage>
        <taxon>Bacteria</taxon>
        <taxon>Pseudomonadati</taxon>
        <taxon>Pseudomonadota</taxon>
        <taxon>Gammaproteobacteria</taxon>
        <taxon>Pseudomonadales</taxon>
        <taxon>Marinobacteraceae</taxon>
        <taxon>Marinobacter</taxon>
    </lineage>
</organism>
<dbReference type="InterPro" id="IPR001653">
    <property type="entry name" value="DAP_epimerase_DapF"/>
</dbReference>
<evidence type="ECO:0000256" key="2">
    <source>
        <dbReference type="ARBA" id="ARBA00010219"/>
    </source>
</evidence>
<dbReference type="PROSITE" id="PS01326">
    <property type="entry name" value="DAP_EPIMERASE"/>
    <property type="match status" value="1"/>
</dbReference>
<comment type="pathway">
    <text evidence="1 9">Amino-acid biosynthesis; L-lysine biosynthesis via DAP pathway; DL-2,6-diaminopimelate from LL-2,6-diaminopimelate: step 1/1.</text>
</comment>
<comment type="catalytic activity">
    <reaction evidence="8 9">
        <text>(2S,6S)-2,6-diaminopimelate = meso-2,6-diaminopimelate</text>
        <dbReference type="Rhea" id="RHEA:15393"/>
        <dbReference type="ChEBI" id="CHEBI:57609"/>
        <dbReference type="ChEBI" id="CHEBI:57791"/>
        <dbReference type="EC" id="5.1.1.7"/>
    </reaction>
</comment>
<comment type="subcellular location">
    <subcellularLocation>
        <location evidence="9">Cytoplasm</location>
    </subcellularLocation>
</comment>
<dbReference type="GO" id="GO:0009089">
    <property type="term" value="P:lysine biosynthetic process via diaminopimelate"/>
    <property type="evidence" value="ECO:0007669"/>
    <property type="project" value="UniProtKB-UniRule"/>
</dbReference>
<dbReference type="AlphaFoldDB" id="A0A1I6H7Z9"/>
<evidence type="ECO:0000256" key="3">
    <source>
        <dbReference type="ARBA" id="ARBA00013080"/>
    </source>
</evidence>
<feature type="binding site" evidence="9">
    <location>
        <begin position="235"/>
        <end position="236"/>
    </location>
    <ligand>
        <name>substrate</name>
    </ligand>
</feature>
<dbReference type="HAMAP" id="MF_00197">
    <property type="entry name" value="DAP_epimerase"/>
    <property type="match status" value="1"/>
</dbReference>
<evidence type="ECO:0000256" key="6">
    <source>
        <dbReference type="ARBA" id="ARBA00023154"/>
    </source>
</evidence>
<keyword evidence="5 9" id="KW-0028">Amino-acid biosynthesis</keyword>
<dbReference type="Pfam" id="PF01678">
    <property type="entry name" value="DAP_epimerase"/>
    <property type="match status" value="2"/>
</dbReference>
<evidence type="ECO:0000313" key="13">
    <source>
        <dbReference type="Proteomes" id="UP000199290"/>
    </source>
</evidence>
<feature type="binding site" evidence="9">
    <location>
        <begin position="225"/>
        <end position="226"/>
    </location>
    <ligand>
        <name>substrate</name>
    </ligand>
</feature>
<evidence type="ECO:0000256" key="9">
    <source>
        <dbReference type="HAMAP-Rule" id="MF_00197"/>
    </source>
</evidence>
<dbReference type="InterPro" id="IPR018510">
    <property type="entry name" value="DAP_epimerase_AS"/>
</dbReference>
<feature type="binding site" evidence="9">
    <location>
        <position position="207"/>
    </location>
    <ligand>
        <name>substrate</name>
    </ligand>
</feature>
<feature type="site" description="Important for dimerization" evidence="9">
    <location>
        <position position="285"/>
    </location>
</feature>
<feature type="compositionally biased region" description="Basic residues" evidence="11">
    <location>
        <begin position="298"/>
        <end position="310"/>
    </location>
</feature>
<feature type="binding site" evidence="9">
    <location>
        <position position="61"/>
    </location>
    <ligand>
        <name>substrate</name>
    </ligand>
</feature>
<comment type="similarity">
    <text evidence="2 9">Belongs to the diaminopimelate epimerase family.</text>
</comment>
<comment type="subunit">
    <text evidence="9">Homodimer.</text>
</comment>
<dbReference type="PANTHER" id="PTHR31689">
    <property type="entry name" value="DIAMINOPIMELATE EPIMERASE, CHLOROPLASTIC"/>
    <property type="match status" value="1"/>
</dbReference>
<feature type="active site" description="Proton acceptor" evidence="9">
    <location>
        <position position="234"/>
    </location>
</feature>
<feature type="region of interest" description="Disordered" evidence="11">
    <location>
        <begin position="287"/>
        <end position="310"/>
    </location>
</feature>
<feature type="active site" description="Proton donor" evidence="9">
    <location>
        <position position="90"/>
    </location>
</feature>
<evidence type="ECO:0000256" key="11">
    <source>
        <dbReference type="SAM" id="MobiDB-lite"/>
    </source>
</evidence>
<dbReference type="GO" id="GO:0008837">
    <property type="term" value="F:diaminopimelate epimerase activity"/>
    <property type="evidence" value="ECO:0007669"/>
    <property type="project" value="UniProtKB-UniRule"/>
</dbReference>
<feature type="binding site" evidence="9">
    <location>
        <position position="81"/>
    </location>
    <ligand>
        <name>substrate</name>
    </ligand>
</feature>
<evidence type="ECO:0000256" key="7">
    <source>
        <dbReference type="ARBA" id="ARBA00023235"/>
    </source>
</evidence>
<reference evidence="13" key="1">
    <citation type="submission" date="2016-10" db="EMBL/GenBank/DDBJ databases">
        <authorList>
            <person name="Varghese N."/>
            <person name="Submissions S."/>
        </authorList>
    </citation>
    <scope>NUCLEOTIDE SEQUENCE [LARGE SCALE GENOMIC DNA]</scope>
    <source>
        <strain evidence="13">CGMCC 1.6294</strain>
    </source>
</reference>
<accession>A0A1I6H7Z9</accession>
<evidence type="ECO:0000313" key="12">
    <source>
        <dbReference type="EMBL" id="SFR50686.1"/>
    </source>
</evidence>
<keyword evidence="6 9" id="KW-0457">Lysine biosynthesis</keyword>
<feature type="active site" evidence="10">
    <location>
        <position position="90"/>
    </location>
</feature>
<evidence type="ECO:0000256" key="5">
    <source>
        <dbReference type="ARBA" id="ARBA00022605"/>
    </source>
</evidence>
<dbReference type="PANTHER" id="PTHR31689:SF0">
    <property type="entry name" value="DIAMINOPIMELATE EPIMERASE"/>
    <property type="match status" value="1"/>
</dbReference>
<dbReference type="Gene3D" id="3.10.310.10">
    <property type="entry name" value="Diaminopimelate Epimerase, Chain A, domain 1"/>
    <property type="match status" value="2"/>
</dbReference>
<sequence>MSGNQDMSQQRRSQGPTLRFTKMHGLGNDFMVVDAISQPFRLRPEMIRELANRNFGIGFDQLLVVEPPGLPDVDFRYRIFNADGSEVEQCGNGARCFARFVRDQRLTNKKVIRVQTAKGVIELRAGREGMVTVNMGIPEFNPPAIPFAADRRKDVYTVDVDGQTVELSAVSMGNPHGVLLVDNVDTAPVETLGPLLERHPRFPARANIGFLQILDRSHARLRVFERGSGETLACGSGACAAVVVGCVRGLLDARVEVELRGGKLVIEWQGEGSPVMMEGPATSVFEGQLRLPGDSGGRRRKSGRPHKQRS</sequence>
<keyword evidence="7 9" id="KW-0413">Isomerase</keyword>
<dbReference type="Proteomes" id="UP000199290">
    <property type="component" value="Unassembled WGS sequence"/>
</dbReference>
<dbReference type="STRING" id="375760.SAMN04488073_2500"/>
<name>A0A1I6H7Z9_9GAMM</name>
<dbReference type="NCBIfam" id="TIGR00652">
    <property type="entry name" value="DapF"/>
    <property type="match status" value="1"/>
</dbReference>
<evidence type="ECO:0000256" key="10">
    <source>
        <dbReference type="PROSITE-ProRule" id="PRU10125"/>
    </source>
</evidence>
<feature type="binding site" evidence="9">
    <location>
        <begin position="91"/>
        <end position="92"/>
    </location>
    <ligand>
        <name>substrate</name>
    </ligand>
</feature>
<protein>
    <recommendedName>
        <fullName evidence="3 9">Diaminopimelate epimerase</fullName>
        <shortName evidence="9">DAP epimerase</shortName>
        <ecNumber evidence="3 9">5.1.1.7</ecNumber>
    </recommendedName>
    <alternativeName>
        <fullName evidence="9">PLP-independent amino acid racemase</fullName>
    </alternativeName>
</protein>
<evidence type="ECO:0000256" key="4">
    <source>
        <dbReference type="ARBA" id="ARBA00022490"/>
    </source>
</evidence>
<dbReference type="EMBL" id="FOYV01000001">
    <property type="protein sequence ID" value="SFR50686.1"/>
    <property type="molecule type" value="Genomic_DNA"/>
</dbReference>
<dbReference type="EC" id="5.1.1.7" evidence="3 9"/>